<dbReference type="Gene3D" id="1.20.1250.20">
    <property type="entry name" value="MFS general substrate transporter like domains"/>
    <property type="match status" value="1"/>
</dbReference>
<feature type="transmembrane region" description="Helical" evidence="1">
    <location>
        <begin position="244"/>
        <end position="264"/>
    </location>
</feature>
<evidence type="ECO:0000313" key="3">
    <source>
        <dbReference type="Proteomes" id="UP000033618"/>
    </source>
</evidence>
<dbReference type="AlphaFoldDB" id="A0A0F5K121"/>
<accession>A0A0F5K121</accession>
<keyword evidence="3" id="KW-1185">Reference proteome</keyword>
<keyword evidence="1" id="KW-0812">Transmembrane</keyword>
<dbReference type="RefSeq" id="WP_046152986.1">
    <property type="nucleotide sequence ID" value="NZ_CADFGU010000007.1"/>
</dbReference>
<dbReference type="InterPro" id="IPR036259">
    <property type="entry name" value="MFS_trans_sf"/>
</dbReference>
<feature type="transmembrane region" description="Helical" evidence="1">
    <location>
        <begin position="162"/>
        <end position="181"/>
    </location>
</feature>
<feature type="transmembrane region" description="Helical" evidence="1">
    <location>
        <begin position="297"/>
        <end position="316"/>
    </location>
</feature>
<feature type="transmembrane region" description="Helical" evidence="1">
    <location>
        <begin position="202"/>
        <end position="224"/>
    </location>
</feature>
<protein>
    <recommendedName>
        <fullName evidence="4">MFS transporter</fullName>
    </recommendedName>
</protein>
<feature type="transmembrane region" description="Helical" evidence="1">
    <location>
        <begin position="328"/>
        <end position="352"/>
    </location>
</feature>
<name>A0A0F5K121_9BURK</name>
<dbReference type="EMBL" id="LAQU01000011">
    <property type="protein sequence ID" value="KKB63257.1"/>
    <property type="molecule type" value="Genomic_DNA"/>
</dbReference>
<feature type="transmembrane region" description="Helical" evidence="1">
    <location>
        <begin position="136"/>
        <end position="156"/>
    </location>
</feature>
<feature type="transmembrane region" description="Helical" evidence="1">
    <location>
        <begin position="103"/>
        <end position="124"/>
    </location>
</feature>
<feature type="transmembrane region" description="Helical" evidence="1">
    <location>
        <begin position="358"/>
        <end position="378"/>
    </location>
</feature>
<comment type="caution">
    <text evidence="2">The sequence shown here is derived from an EMBL/GenBank/DDBJ whole genome shotgun (WGS) entry which is preliminary data.</text>
</comment>
<dbReference type="PATRIC" id="fig|28092.6.peg.2852"/>
<organism evidence="2 3">
    <name type="scientific">Robbsia andropogonis</name>
    <dbReference type="NCBI Taxonomy" id="28092"/>
    <lineage>
        <taxon>Bacteria</taxon>
        <taxon>Pseudomonadati</taxon>
        <taxon>Pseudomonadota</taxon>
        <taxon>Betaproteobacteria</taxon>
        <taxon>Burkholderiales</taxon>
        <taxon>Burkholderiaceae</taxon>
        <taxon>Robbsia</taxon>
    </lineage>
</organism>
<evidence type="ECO:0008006" key="4">
    <source>
        <dbReference type="Google" id="ProtNLM"/>
    </source>
</evidence>
<keyword evidence="1" id="KW-0472">Membrane</keyword>
<evidence type="ECO:0000313" key="2">
    <source>
        <dbReference type="EMBL" id="KKB63257.1"/>
    </source>
</evidence>
<feature type="transmembrane region" description="Helical" evidence="1">
    <location>
        <begin position="77"/>
        <end position="97"/>
    </location>
</feature>
<evidence type="ECO:0000256" key="1">
    <source>
        <dbReference type="SAM" id="Phobius"/>
    </source>
</evidence>
<feature type="transmembrane region" description="Helical" evidence="1">
    <location>
        <begin position="12"/>
        <end position="39"/>
    </location>
</feature>
<sequence>MSNQHRIAPTPGQLICSLLLGSIAVLIVGVQPILLGALVDAHRLMLDDVGVMAMGEIITLGIGATIGGVLPLRHFRFIAILSAMLCAVADVATPLATSAMGLIGARALAGLAEGILLWTSTCIIVRTTAPSRIAGVFMVVQTLAQAGVAMLLANFALPRAGWAGGFYSLAILSTFAAFLALSQPAGLEPLRRTGNDAARRSWTLGNAFPLAVVFLEQATIGALWAYFDPLGQAIGLNAQASQTMVSLVLVAQLFGGGLGALAVNRISPLPGLTLSCMLLTGVALGIQALGYGESTRFMLLAMLLGFVWVFSFPFQIELCFKADPTGNVATMVPAAQLLGSAFGPLIASFVIVGDDARPATQISLIFGVLAITLLLTGWRLTTRAWRRSA</sequence>
<dbReference type="SUPFAM" id="SSF103473">
    <property type="entry name" value="MFS general substrate transporter"/>
    <property type="match status" value="1"/>
</dbReference>
<keyword evidence="1" id="KW-1133">Transmembrane helix</keyword>
<reference evidence="2 3" key="1">
    <citation type="submission" date="2015-03" db="EMBL/GenBank/DDBJ databases">
        <title>Draft Genome Sequence of Burkholderia andropogonis type strain ICMP2807, isolated from Sorghum bicolor.</title>
        <authorList>
            <person name="Lopes-Santos L."/>
            <person name="Castro D.B."/>
            <person name="Ottoboni L.M."/>
            <person name="Park D."/>
            <person name="Weirc B.S."/>
            <person name="Destefano S.A."/>
        </authorList>
    </citation>
    <scope>NUCLEOTIDE SEQUENCE [LARGE SCALE GENOMIC DNA]</scope>
    <source>
        <strain evidence="2 3">ICMP2807</strain>
    </source>
</reference>
<dbReference type="OrthoDB" id="5995417at2"/>
<dbReference type="STRING" id="28092.WM40_12135"/>
<feature type="transmembrane region" description="Helical" evidence="1">
    <location>
        <begin position="271"/>
        <end position="291"/>
    </location>
</feature>
<proteinExistence type="predicted"/>
<dbReference type="Proteomes" id="UP000033618">
    <property type="component" value="Unassembled WGS sequence"/>
</dbReference>
<gene>
    <name evidence="2" type="ORF">WM40_12135</name>
</gene>
<feature type="transmembrane region" description="Helical" evidence="1">
    <location>
        <begin position="51"/>
        <end position="70"/>
    </location>
</feature>